<name>A0A0A6VAQ8_9BACI</name>
<accession>A0A0A6VAQ8</accession>
<dbReference type="Proteomes" id="UP000030588">
    <property type="component" value="Unassembled WGS sequence"/>
</dbReference>
<reference evidence="1 2" key="1">
    <citation type="submission" date="2014-10" db="EMBL/GenBank/DDBJ databases">
        <title>Draft genome of phytase producing Bacillus ginsengihumi strain M2.11.</title>
        <authorList>
            <person name="Toymentseva A."/>
            <person name="Boulygina E.A."/>
            <person name="Kazakov S.V."/>
            <person name="Kayumov I."/>
            <person name="Suleimanova A.D."/>
            <person name="Mardanova A.M."/>
            <person name="Maria S.N."/>
            <person name="Sergey M.Y."/>
            <person name="Sharipova M.R."/>
        </authorList>
    </citation>
    <scope>NUCLEOTIDE SEQUENCE [LARGE SCALE GENOMIC DNA]</scope>
    <source>
        <strain evidence="1 2">M2.11</strain>
    </source>
</reference>
<evidence type="ECO:0000313" key="2">
    <source>
        <dbReference type="Proteomes" id="UP000030588"/>
    </source>
</evidence>
<protein>
    <submittedName>
        <fullName evidence="1">Uncharacterized protein</fullName>
    </submittedName>
</protein>
<dbReference type="AlphaFoldDB" id="A0A0A6VAQ8"/>
<dbReference type="EMBL" id="JRUN01000050">
    <property type="protein sequence ID" value="KHD84593.1"/>
    <property type="molecule type" value="Genomic_DNA"/>
</dbReference>
<sequence>MVPDPFYAVVHKRGQALLIEQPVAAYDGGELKFITGLSGYSNYSDCMCIAKRKYIAVMWVYET</sequence>
<organism evidence="1 2">
    <name type="scientific">Heyndrickxia ginsengihumi</name>
    <dbReference type="NCBI Taxonomy" id="363870"/>
    <lineage>
        <taxon>Bacteria</taxon>
        <taxon>Bacillati</taxon>
        <taxon>Bacillota</taxon>
        <taxon>Bacilli</taxon>
        <taxon>Bacillales</taxon>
        <taxon>Bacillaceae</taxon>
        <taxon>Heyndrickxia</taxon>
    </lineage>
</organism>
<proteinExistence type="predicted"/>
<gene>
    <name evidence="1" type="ORF">NG54_14400</name>
</gene>
<dbReference type="STRING" id="363870.NG54_14400"/>
<evidence type="ECO:0000313" key="1">
    <source>
        <dbReference type="EMBL" id="KHD84593.1"/>
    </source>
</evidence>
<comment type="caution">
    <text evidence="1">The sequence shown here is derived from an EMBL/GenBank/DDBJ whole genome shotgun (WGS) entry which is preliminary data.</text>
</comment>